<dbReference type="Pfam" id="PF01258">
    <property type="entry name" value="zf-dskA_traR"/>
    <property type="match status" value="1"/>
</dbReference>
<dbReference type="RefSeq" id="WP_048178865.1">
    <property type="nucleotide sequence ID" value="NZ_CP009508.1"/>
</dbReference>
<dbReference type="AlphaFoldDB" id="A0A0E3LBZ7"/>
<dbReference type="PIRSF" id="PIRSF006578">
    <property type="entry name" value="FwdE"/>
    <property type="match status" value="1"/>
</dbReference>
<keyword evidence="2" id="KW-0863">Zinc-finger</keyword>
<evidence type="ECO:0000256" key="3">
    <source>
        <dbReference type="ARBA" id="ARBA00022833"/>
    </source>
</evidence>
<dbReference type="EMBL" id="CP009508">
    <property type="protein sequence ID" value="AKB34641.1"/>
    <property type="molecule type" value="Genomic_DNA"/>
</dbReference>
<dbReference type="InterPro" id="IPR026328">
    <property type="entry name" value="FmdE"/>
</dbReference>
<dbReference type="Proteomes" id="UP000033123">
    <property type="component" value="Chromosome"/>
</dbReference>
<sequence length="217" mass="24384">MIKMSGECSRENTGVNQIAPFSEVSKFHGHVCPGLTIGYMAARAGMEELSVDRDIDEELVTIVENDGCGVDAVQVVTGCTIGKGNLIYRDYGKQAFTFICRDSGKAVRFVLKSDFNIEDLDPELSELRPRVISGTATDSETLDFRTRINCISEYIREMPAEEMFDIKHVKVEIPRKARIFNSVKCSKCGEMFAESRARMENGEIVCISCYEEYTRGW</sequence>
<dbReference type="InterPro" id="IPR003814">
    <property type="entry name" value="FmdEsu_dom"/>
</dbReference>
<evidence type="ECO:0000259" key="5">
    <source>
        <dbReference type="Pfam" id="PF02663"/>
    </source>
</evidence>
<dbReference type="GeneID" id="24869581"/>
<dbReference type="InterPro" id="IPR053194">
    <property type="entry name" value="tRNA_methyltr_O"/>
</dbReference>
<evidence type="ECO:0000256" key="2">
    <source>
        <dbReference type="ARBA" id="ARBA00022771"/>
    </source>
</evidence>
<keyword evidence="3" id="KW-0862">Zinc</keyword>
<dbReference type="PATRIC" id="fig|1434118.4.peg.68"/>
<organism evidence="6 7">
    <name type="scientific">Methanosarcina siciliae C2J</name>
    <dbReference type="NCBI Taxonomy" id="1434118"/>
    <lineage>
        <taxon>Archaea</taxon>
        <taxon>Methanobacteriati</taxon>
        <taxon>Methanobacteriota</taxon>
        <taxon>Stenosarchaea group</taxon>
        <taxon>Methanomicrobia</taxon>
        <taxon>Methanosarcinales</taxon>
        <taxon>Methanosarcinaceae</taxon>
        <taxon>Methanosarcina</taxon>
    </lineage>
</organism>
<dbReference type="SUPFAM" id="SSF143555">
    <property type="entry name" value="FwdE-like"/>
    <property type="match status" value="1"/>
</dbReference>
<proteinExistence type="predicted"/>
<dbReference type="InterPro" id="IPR000962">
    <property type="entry name" value="Znf_DskA_TraR"/>
</dbReference>
<dbReference type="PANTHER" id="PTHR39418:SF1">
    <property type="entry name" value="DEHYDROGENASE"/>
    <property type="match status" value="1"/>
</dbReference>
<name>A0A0E3LBZ7_9EURY</name>
<reference evidence="6 7" key="1">
    <citation type="submission" date="2014-07" db="EMBL/GenBank/DDBJ databases">
        <title>Methanogenic archaea and the global carbon cycle.</title>
        <authorList>
            <person name="Henriksen J.R."/>
            <person name="Luke J."/>
            <person name="Reinhart S."/>
            <person name="Benedict M.N."/>
            <person name="Youngblut N.D."/>
            <person name="Metcalf M.E."/>
            <person name="Whitaker R.J."/>
            <person name="Metcalf W.W."/>
        </authorList>
    </citation>
    <scope>NUCLEOTIDE SEQUENCE [LARGE SCALE GENOMIC DNA]</scope>
    <source>
        <strain evidence="6 7">C2J</strain>
    </source>
</reference>
<keyword evidence="1" id="KW-0479">Metal-binding</keyword>
<dbReference type="PANTHER" id="PTHR39418">
    <property type="entry name" value="DEHYDROGENASE-RELATED"/>
    <property type="match status" value="1"/>
</dbReference>
<dbReference type="Pfam" id="PF02663">
    <property type="entry name" value="FmdE"/>
    <property type="match status" value="1"/>
</dbReference>
<gene>
    <name evidence="6" type="ORF">MSSAC_0051</name>
</gene>
<evidence type="ECO:0000259" key="4">
    <source>
        <dbReference type="Pfam" id="PF01258"/>
    </source>
</evidence>
<dbReference type="Gene3D" id="3.30.1330.130">
    <property type="match status" value="1"/>
</dbReference>
<accession>A0A0E3LBZ7</accession>
<feature type="domain" description="Zinc finger DksA/TraR C4-type" evidence="4">
    <location>
        <begin position="179"/>
        <end position="215"/>
    </location>
</feature>
<dbReference type="KEGG" id="msj:MSSAC_0051"/>
<dbReference type="HOGENOM" id="CLU_087508_0_0_2"/>
<evidence type="ECO:0000313" key="7">
    <source>
        <dbReference type="Proteomes" id="UP000033123"/>
    </source>
</evidence>
<dbReference type="STRING" id="1434118.MSSAC_0051"/>
<dbReference type="GO" id="GO:0008270">
    <property type="term" value="F:zinc ion binding"/>
    <property type="evidence" value="ECO:0007669"/>
    <property type="project" value="UniProtKB-KW"/>
</dbReference>
<feature type="domain" description="Formylmethanofuran dehydrogenase subunit E" evidence="5">
    <location>
        <begin position="27"/>
        <end position="165"/>
    </location>
</feature>
<protein>
    <submittedName>
        <fullName evidence="6">Protein containing a metal-binding domain shared with formylmethanofuran dehydrogenase subunit E</fullName>
    </submittedName>
</protein>
<evidence type="ECO:0000256" key="1">
    <source>
        <dbReference type="ARBA" id="ARBA00022723"/>
    </source>
</evidence>
<evidence type="ECO:0000313" key="6">
    <source>
        <dbReference type="EMBL" id="AKB34641.1"/>
    </source>
</evidence>